<name>A0AAP5ER81_9BURK</name>
<evidence type="ECO:0000313" key="4">
    <source>
        <dbReference type="Proteomes" id="UP001242288"/>
    </source>
</evidence>
<gene>
    <name evidence="2" type="ORF">NIE36_32135</name>
    <name evidence="1" type="ORF">OSB80_32200</name>
</gene>
<proteinExistence type="predicted"/>
<dbReference type="EMBL" id="JAMXWF010000035">
    <property type="protein sequence ID" value="MDQ6411803.1"/>
    <property type="molecule type" value="Genomic_DNA"/>
</dbReference>
<accession>A0AAP5ER81</accession>
<dbReference type="EMBL" id="JAPKHW010000035">
    <property type="protein sequence ID" value="MCX4149985.1"/>
    <property type="molecule type" value="Genomic_DNA"/>
</dbReference>
<evidence type="ECO:0000313" key="1">
    <source>
        <dbReference type="EMBL" id="MCX4149985.1"/>
    </source>
</evidence>
<dbReference type="Proteomes" id="UP001242288">
    <property type="component" value="Unassembled WGS sequence"/>
</dbReference>
<dbReference type="AlphaFoldDB" id="A0AAP5ER81"/>
<evidence type="ECO:0000313" key="3">
    <source>
        <dbReference type="Proteomes" id="UP001209412"/>
    </source>
</evidence>
<protein>
    <submittedName>
        <fullName evidence="2">Uncharacterized protein</fullName>
    </submittedName>
</protein>
<reference evidence="2" key="1">
    <citation type="submission" date="2022-06" db="EMBL/GenBank/DDBJ databases">
        <title>PHB producers.</title>
        <authorList>
            <person name="Besaury L."/>
        </authorList>
    </citation>
    <scope>NUCLEOTIDE SEQUENCE</scope>
    <source>
        <strain evidence="2 3">SEWS6</strain>
    </source>
</reference>
<dbReference type="RefSeq" id="WP_266260779.1">
    <property type="nucleotide sequence ID" value="NZ_JAMXWF010000035.1"/>
</dbReference>
<comment type="caution">
    <text evidence="2">The sequence shown here is derived from an EMBL/GenBank/DDBJ whole genome shotgun (WGS) entry which is preliminary data.</text>
</comment>
<evidence type="ECO:0000313" key="2">
    <source>
        <dbReference type="EMBL" id="MDQ6411803.1"/>
    </source>
</evidence>
<keyword evidence="3" id="KW-1185">Reference proteome</keyword>
<sequence length="80" mass="9032">MGHDEKSLRLMIDKWLAPTPAAPVRVVRYGRANSNHGRYVLAQSWVRSLRIFFFQHDDGSWGVFPPSPKGPTMHGGSSIR</sequence>
<organism evidence="2 4">
    <name type="scientific">Paraburkholderia madseniana</name>
    <dbReference type="NCBI Taxonomy" id="2599607"/>
    <lineage>
        <taxon>Bacteria</taxon>
        <taxon>Pseudomonadati</taxon>
        <taxon>Pseudomonadota</taxon>
        <taxon>Betaproteobacteria</taxon>
        <taxon>Burkholderiales</taxon>
        <taxon>Burkholderiaceae</taxon>
        <taxon>Paraburkholderia</taxon>
    </lineage>
</organism>
<dbReference type="Proteomes" id="UP001209412">
    <property type="component" value="Unassembled WGS sequence"/>
</dbReference>